<feature type="region of interest" description="Disordered" evidence="1">
    <location>
        <begin position="489"/>
        <end position="523"/>
    </location>
</feature>
<keyword evidence="3" id="KW-1185">Reference proteome</keyword>
<feature type="compositionally biased region" description="Basic and acidic residues" evidence="1">
    <location>
        <begin position="679"/>
        <end position="690"/>
    </location>
</feature>
<dbReference type="EMBL" id="DS995901">
    <property type="protein sequence ID" value="EEA24510.1"/>
    <property type="molecule type" value="Genomic_DNA"/>
</dbReference>
<gene>
    <name evidence="2" type="ORF">PMAA_085070</name>
</gene>
<feature type="compositionally biased region" description="Basic residues" evidence="1">
    <location>
        <begin position="301"/>
        <end position="318"/>
    </location>
</feature>
<dbReference type="PhylomeDB" id="B6QGC5"/>
<dbReference type="AlphaFoldDB" id="B6QGC5"/>
<dbReference type="HOGENOM" id="CLU_402890_0_0_1"/>
<reference evidence="3" key="1">
    <citation type="journal article" date="2015" name="Genome Announc.">
        <title>Genome sequence of the AIDS-associated pathogen Penicillium marneffei (ATCC18224) and its near taxonomic relative Talaromyces stipitatus (ATCC10500).</title>
        <authorList>
            <person name="Nierman W.C."/>
            <person name="Fedorova-Abrams N.D."/>
            <person name="Andrianopoulos A."/>
        </authorList>
    </citation>
    <scope>NUCLEOTIDE SEQUENCE [LARGE SCALE GENOMIC DNA]</scope>
    <source>
        <strain evidence="3">ATCC 18224 / CBS 334.59 / QM 7333</strain>
    </source>
</reference>
<dbReference type="OrthoDB" id="4188028at2759"/>
<evidence type="ECO:0000256" key="1">
    <source>
        <dbReference type="SAM" id="MobiDB-lite"/>
    </source>
</evidence>
<proteinExistence type="predicted"/>
<feature type="compositionally biased region" description="Polar residues" evidence="1">
    <location>
        <begin position="190"/>
        <end position="199"/>
    </location>
</feature>
<evidence type="ECO:0000313" key="3">
    <source>
        <dbReference type="Proteomes" id="UP000001294"/>
    </source>
</evidence>
<evidence type="ECO:0000313" key="2">
    <source>
        <dbReference type="EMBL" id="EEA24510.1"/>
    </source>
</evidence>
<feature type="compositionally biased region" description="Polar residues" evidence="1">
    <location>
        <begin position="114"/>
        <end position="129"/>
    </location>
</feature>
<sequence length="755" mass="81004">MAGRKRKADVTRGSNSQNVVSDDSSKQIAALPTAKSATARSGRSKADGSGSSNTTNTSEATSQEEFASAQGPKSPRVKRRKISQGSEVPPSTRFSARLKSRAETPVLEMPPKLSPQSSTEPAEVSNNLIKETILEQNEETSYAAEQISIGASSDQISRLTPKSSDAEATIKPIEEPAQMTTRGRKRKLAGSTTDTSTNVAKKLKVEDSAANSFTNVSEAPKVEESSTDNSTNDAKMPKVEEETAELTTTALPTELASTIHNVRETEAANQSVNESAQTNHTEDVGTGSGQTGTASGSGTRGRGKGGRGKGKGKGKGKRTGNNGKKTEGAPAGGGKGRGGGRGGGKGGRRADDDSEVDNERPGPPNPYAQKLTDRQKELKQNFKRLAATQKLILNELAGRTQQTLARDKKAHLGTTEFDEVQAALELALQKRLDSLENEHRLCIEHANRLLEAETQIIQDRYEANAINIQDELLYAARSEYILLVEGEQHADDDEHTEPDLDRPGPGPSNATAEQSTTGVYEHEPLYITEPKFTRGYNSRFAGENSGAASYERGKHGWDDFLQRAKLNEISQEESVVDSLQLLLQASGEALASEDGLPSSAGIAASNALFALADAASTAQPVSSRPSLPLPSQSTSDQQRLPSFMLPQAAPPTLPPSRGFPDYYTMGPRMHQLPPPPRIGLDEYSTRDDPLSRLGLNQHRNSSMQYHPFPPPAPSQAPARTTAPPPYYYPNSHTHPYQSGPAPPSQPSSSTARRPY</sequence>
<name>B6QGC5_TALMQ</name>
<organism evidence="2 3">
    <name type="scientific">Talaromyces marneffei (strain ATCC 18224 / CBS 334.59 / QM 7333)</name>
    <name type="common">Penicillium marneffei</name>
    <dbReference type="NCBI Taxonomy" id="441960"/>
    <lineage>
        <taxon>Eukaryota</taxon>
        <taxon>Fungi</taxon>
        <taxon>Dikarya</taxon>
        <taxon>Ascomycota</taxon>
        <taxon>Pezizomycotina</taxon>
        <taxon>Eurotiomycetes</taxon>
        <taxon>Eurotiomycetidae</taxon>
        <taxon>Eurotiales</taxon>
        <taxon>Trichocomaceae</taxon>
        <taxon>Talaromyces</taxon>
        <taxon>Talaromyces sect. Talaromyces</taxon>
    </lineage>
</organism>
<feature type="region of interest" description="Disordered" evidence="1">
    <location>
        <begin position="1"/>
        <end position="371"/>
    </location>
</feature>
<feature type="compositionally biased region" description="Low complexity" evidence="1">
    <location>
        <begin position="245"/>
        <end position="256"/>
    </location>
</feature>
<feature type="compositionally biased region" description="Polar residues" evidence="1">
    <location>
        <begin position="508"/>
        <end position="518"/>
    </location>
</feature>
<feature type="compositionally biased region" description="Gly residues" evidence="1">
    <location>
        <begin position="330"/>
        <end position="345"/>
    </location>
</feature>
<dbReference type="STRING" id="441960.B6QGC5"/>
<accession>B6QGC5</accession>
<feature type="compositionally biased region" description="Polar residues" evidence="1">
    <location>
        <begin position="267"/>
        <end position="279"/>
    </location>
</feature>
<dbReference type="VEuPathDB" id="FungiDB:PMAA_085070"/>
<feature type="region of interest" description="Disordered" evidence="1">
    <location>
        <begin position="645"/>
        <end position="755"/>
    </location>
</feature>
<feature type="compositionally biased region" description="Low complexity" evidence="1">
    <location>
        <begin position="48"/>
        <end position="58"/>
    </location>
</feature>
<protein>
    <submittedName>
        <fullName evidence="2">Uncharacterized protein</fullName>
    </submittedName>
</protein>
<dbReference type="Proteomes" id="UP000001294">
    <property type="component" value="Unassembled WGS sequence"/>
</dbReference>
<feature type="compositionally biased region" description="Polar residues" evidence="1">
    <location>
        <begin position="149"/>
        <end position="163"/>
    </location>
</feature>